<dbReference type="Pfam" id="PF00685">
    <property type="entry name" value="Sulfotransfer_1"/>
    <property type="match status" value="1"/>
</dbReference>
<feature type="domain" description="Sulfotransferase" evidence="2">
    <location>
        <begin position="64"/>
        <end position="277"/>
    </location>
</feature>
<evidence type="ECO:0000313" key="3">
    <source>
        <dbReference type="EMBL" id="CAD8331291.1"/>
    </source>
</evidence>
<dbReference type="EMBL" id="HBEF01005478">
    <property type="protein sequence ID" value="CAD8331291.1"/>
    <property type="molecule type" value="Transcribed_RNA"/>
</dbReference>
<dbReference type="Gene3D" id="3.40.50.300">
    <property type="entry name" value="P-loop containing nucleotide triphosphate hydrolases"/>
    <property type="match status" value="1"/>
</dbReference>
<dbReference type="InterPro" id="IPR000863">
    <property type="entry name" value="Sulfotransferase_dom"/>
</dbReference>
<reference evidence="3" key="1">
    <citation type="submission" date="2021-01" db="EMBL/GenBank/DDBJ databases">
        <authorList>
            <person name="Corre E."/>
            <person name="Pelletier E."/>
            <person name="Niang G."/>
            <person name="Scheremetjew M."/>
            <person name="Finn R."/>
            <person name="Kale V."/>
            <person name="Holt S."/>
            <person name="Cochrane G."/>
            <person name="Meng A."/>
            <person name="Brown T."/>
            <person name="Cohen L."/>
        </authorList>
    </citation>
    <scope>NUCLEOTIDE SEQUENCE</scope>
    <source>
        <strain evidence="3">CCMP3328</strain>
    </source>
</reference>
<accession>A0A7R9WRJ1</accession>
<dbReference type="InterPro" id="IPR027417">
    <property type="entry name" value="P-loop_NTPase"/>
</dbReference>
<dbReference type="AlphaFoldDB" id="A0A7R9WRJ1"/>
<organism evidence="3">
    <name type="scientific">Craspedostauros australis</name>
    <dbReference type="NCBI Taxonomy" id="1486917"/>
    <lineage>
        <taxon>Eukaryota</taxon>
        <taxon>Sar</taxon>
        <taxon>Stramenopiles</taxon>
        <taxon>Ochrophyta</taxon>
        <taxon>Bacillariophyta</taxon>
        <taxon>Bacillariophyceae</taxon>
        <taxon>Bacillariophycidae</taxon>
        <taxon>Naviculales</taxon>
        <taxon>Naviculaceae</taxon>
        <taxon>Craspedostauros</taxon>
    </lineage>
</organism>
<name>A0A7R9WRJ1_9STRA</name>
<proteinExistence type="predicted"/>
<evidence type="ECO:0000256" key="1">
    <source>
        <dbReference type="SAM" id="SignalP"/>
    </source>
</evidence>
<protein>
    <recommendedName>
        <fullName evidence="2">Sulfotransferase domain-containing protein</fullName>
    </recommendedName>
</protein>
<dbReference type="SUPFAM" id="SSF52540">
    <property type="entry name" value="P-loop containing nucleoside triphosphate hydrolases"/>
    <property type="match status" value="1"/>
</dbReference>
<feature type="chain" id="PRO_5030649345" description="Sulfotransferase domain-containing protein" evidence="1">
    <location>
        <begin position="17"/>
        <end position="307"/>
    </location>
</feature>
<feature type="signal peptide" evidence="1">
    <location>
        <begin position="1"/>
        <end position="16"/>
    </location>
</feature>
<sequence>MLVVAIAAVFVVQILCLVLLMDQDTTVATAVAPCIPDAQQQPQRPLSYYHQQHKINLDAKVPLVMVGTDGSGTRGVAAILQQLGVPLVVDDFVQLDVHAASIGGWTPLVRSALSHKDIDAVLSQYLLRELPPRWDQQYATHEHAAMSPTVSFAFKAPIAMTLIPQLRRIFDGRFKLVHVVRDGRDIAFSDNQSPVNKYYEVVHGKDGSDTHCKAMRLWNDWNVQAHRWMRDDPNYLVVRSEDLMSPRRGAVLQRLARFVDAPGVPCSLREVPQRGSYGKWKQLADAGMLQELNRIGKEGLELFGYVD</sequence>
<dbReference type="GO" id="GO:0008146">
    <property type="term" value="F:sulfotransferase activity"/>
    <property type="evidence" value="ECO:0007669"/>
    <property type="project" value="InterPro"/>
</dbReference>
<keyword evidence="1" id="KW-0732">Signal</keyword>
<gene>
    <name evidence="3" type="ORF">CAUS1442_LOCUS3390</name>
</gene>
<evidence type="ECO:0000259" key="2">
    <source>
        <dbReference type="Pfam" id="PF00685"/>
    </source>
</evidence>